<dbReference type="PANTHER" id="PTHR31145">
    <property type="entry name" value="INTEGRAL MEMBRANE PROTEIN (AFU_ORTHOLOGUE AFUA_7G01610)"/>
    <property type="match status" value="1"/>
</dbReference>
<dbReference type="SUPFAM" id="SSF81296">
    <property type="entry name" value="E set domains"/>
    <property type="match status" value="1"/>
</dbReference>
<dbReference type="InterPro" id="IPR040241">
    <property type="entry name" value="TRP_Flc/Pkd2-like"/>
</dbReference>
<dbReference type="Pfam" id="PF06011">
    <property type="entry name" value="TRP"/>
    <property type="match status" value="1"/>
</dbReference>
<feature type="transmembrane region" description="Helical" evidence="2">
    <location>
        <begin position="460"/>
        <end position="478"/>
    </location>
</feature>
<comment type="caution">
    <text evidence="5">The sequence shown here is derived from an EMBL/GenBank/DDBJ whole genome shotgun (WGS) entry which is preliminary data.</text>
</comment>
<feature type="signal peptide" evidence="3">
    <location>
        <begin position="1"/>
        <end position="31"/>
    </location>
</feature>
<evidence type="ECO:0000256" key="2">
    <source>
        <dbReference type="SAM" id="Phobius"/>
    </source>
</evidence>
<keyword evidence="2" id="KW-1133">Transmembrane helix</keyword>
<name>A0ABR2WNB6_9FUNG</name>
<evidence type="ECO:0000313" key="5">
    <source>
        <dbReference type="EMBL" id="KAK9762987.1"/>
    </source>
</evidence>
<evidence type="ECO:0000256" key="1">
    <source>
        <dbReference type="SAM" id="MobiDB-lite"/>
    </source>
</evidence>
<feature type="transmembrane region" description="Helical" evidence="2">
    <location>
        <begin position="522"/>
        <end position="543"/>
    </location>
</feature>
<proteinExistence type="predicted"/>
<dbReference type="PANTHER" id="PTHR31145:SF6">
    <property type="entry name" value="INTEGRAL MEMBRANE PROTEIN (AFU_ORTHOLOGUE AFUA_7G01610)"/>
    <property type="match status" value="1"/>
</dbReference>
<feature type="transmembrane region" description="Helical" evidence="2">
    <location>
        <begin position="308"/>
        <end position="334"/>
    </location>
</feature>
<protein>
    <recommendedName>
        <fullName evidence="4">TRP C-terminal domain-containing protein</fullName>
    </recommendedName>
</protein>
<feature type="transmembrane region" description="Helical" evidence="2">
    <location>
        <begin position="172"/>
        <end position="195"/>
    </location>
</feature>
<organism evidence="5 6">
    <name type="scientific">Basidiobolus ranarum</name>
    <dbReference type="NCBI Taxonomy" id="34480"/>
    <lineage>
        <taxon>Eukaryota</taxon>
        <taxon>Fungi</taxon>
        <taxon>Fungi incertae sedis</taxon>
        <taxon>Zoopagomycota</taxon>
        <taxon>Entomophthoromycotina</taxon>
        <taxon>Basidiobolomycetes</taxon>
        <taxon>Basidiobolales</taxon>
        <taxon>Basidiobolaceae</taxon>
        <taxon>Basidiobolus</taxon>
    </lineage>
</organism>
<feature type="chain" id="PRO_5045516248" description="TRP C-terminal domain-containing protein" evidence="3">
    <location>
        <begin position="32"/>
        <end position="694"/>
    </location>
</feature>
<keyword evidence="2" id="KW-0812">Transmembrane</keyword>
<evidence type="ECO:0000259" key="4">
    <source>
        <dbReference type="Pfam" id="PF06011"/>
    </source>
</evidence>
<keyword evidence="3" id="KW-0732">Signal</keyword>
<feature type="transmembrane region" description="Helical" evidence="2">
    <location>
        <begin position="407"/>
        <end position="425"/>
    </location>
</feature>
<keyword evidence="6" id="KW-1185">Reference proteome</keyword>
<dbReference type="InterPro" id="IPR010308">
    <property type="entry name" value="TRP_C"/>
</dbReference>
<reference evidence="5 6" key="1">
    <citation type="submission" date="2023-04" db="EMBL/GenBank/DDBJ databases">
        <title>Genome of Basidiobolus ranarum AG-B5.</title>
        <authorList>
            <person name="Stajich J.E."/>
            <person name="Carter-House D."/>
            <person name="Gryganskyi A."/>
        </authorList>
    </citation>
    <scope>NUCLEOTIDE SEQUENCE [LARGE SCALE GENOMIC DNA]</scope>
    <source>
        <strain evidence="5 6">AG-B5</strain>
    </source>
</reference>
<accession>A0ABR2WNB6</accession>
<feature type="transmembrane region" description="Helical" evidence="2">
    <location>
        <begin position="346"/>
        <end position="367"/>
    </location>
</feature>
<feature type="transmembrane region" description="Helical" evidence="2">
    <location>
        <begin position="216"/>
        <end position="237"/>
    </location>
</feature>
<dbReference type="Proteomes" id="UP001479436">
    <property type="component" value="Unassembled WGS sequence"/>
</dbReference>
<gene>
    <name evidence="5" type="ORF">K7432_010743</name>
</gene>
<dbReference type="InterPro" id="IPR014756">
    <property type="entry name" value="Ig_E-set"/>
</dbReference>
<feature type="transmembrane region" description="Helical" evidence="2">
    <location>
        <begin position="498"/>
        <end position="516"/>
    </location>
</feature>
<feature type="domain" description="TRP C-terminal" evidence="4">
    <location>
        <begin position="186"/>
        <end position="553"/>
    </location>
</feature>
<dbReference type="EMBL" id="JASJQH010000762">
    <property type="protein sequence ID" value="KAK9762987.1"/>
    <property type="molecule type" value="Genomic_DNA"/>
</dbReference>
<feature type="region of interest" description="Disordered" evidence="1">
    <location>
        <begin position="661"/>
        <end position="683"/>
    </location>
</feature>
<sequence length="694" mass="77626">MTNHPPRHPKYFFPSLLCLICCLSLITAVKAQTAFTQLGRCGNSGHSWNPIFGSSQLCASKKSITFNVTGMSDSSTLVGVSNVPPYRASAVFFVSMLNFQVFKYYDDQLCEELGNCPIQGPGHVTFARSLKLSKLVPFVNVKITSYLQDERGGEYGCFYLERDQTDQTYFRIINIVVLYSVLFSVLVTLIGFFLGKKWDIFAFSSKMEISEMSQNLQYPGPFGMVYYLQYAVITALLNLNYPYFYQSFISSFHSTMFVLGNSVLNQAARQIRNLAVIPAPTISPDQHGFSYFAHYVGLDEEDLLASTLIVLAIVLGFTLVLSVLASFVALLIKTHWDGFPYSRKKIIAFVAGNTLRVQLLFHLPLTLFAFHQIYLNKSLWLTVVAAIVVAILSLGFVGTILGHILRIAPQSIVFIDSFYMLLYGPLYNGYTSDTCRFAIIDIGYHIALAAIVAFGQKSGLIQLILLLCLEVGVLYGLVRVRPWISSTVNRWEITRQTLKIVVVSLLFAFVPPVYASDIAKEWCGLIIILLILSFQLAWIVKILSNILTMVAQKCKSIVDHTSDNFKEESAWLPNQAKSPSIESNTTCRFEYLESVEFPHDGAYYPGFNNNNRTCSSLQASNQMLSYPSHRSGLYGSTELRYQSSTNESYDTQLSLLAQNSTGSQATSGLKEYPYKESTSSSLDSNLPKFFSTNN</sequence>
<evidence type="ECO:0000313" key="6">
    <source>
        <dbReference type="Proteomes" id="UP001479436"/>
    </source>
</evidence>
<feature type="transmembrane region" description="Helical" evidence="2">
    <location>
        <begin position="437"/>
        <end position="454"/>
    </location>
</feature>
<keyword evidence="2" id="KW-0472">Membrane</keyword>
<feature type="transmembrane region" description="Helical" evidence="2">
    <location>
        <begin position="379"/>
        <end position="401"/>
    </location>
</feature>
<evidence type="ECO:0000256" key="3">
    <source>
        <dbReference type="SAM" id="SignalP"/>
    </source>
</evidence>